<proteinExistence type="predicted"/>
<keyword evidence="3" id="KW-1185">Reference proteome</keyword>
<gene>
    <name evidence="2" type="ORF">DUNSADRAFT_3572</name>
</gene>
<dbReference type="EMBL" id="MU069451">
    <property type="protein sequence ID" value="KAF5842979.1"/>
    <property type="molecule type" value="Genomic_DNA"/>
</dbReference>
<organism evidence="2 3">
    <name type="scientific">Dunaliella salina</name>
    <name type="common">Green alga</name>
    <name type="synonym">Protococcus salinus</name>
    <dbReference type="NCBI Taxonomy" id="3046"/>
    <lineage>
        <taxon>Eukaryota</taxon>
        <taxon>Viridiplantae</taxon>
        <taxon>Chlorophyta</taxon>
        <taxon>core chlorophytes</taxon>
        <taxon>Chlorophyceae</taxon>
        <taxon>CS clade</taxon>
        <taxon>Chlamydomonadales</taxon>
        <taxon>Dunaliellaceae</taxon>
        <taxon>Dunaliella</taxon>
    </lineage>
</organism>
<reference evidence="2" key="1">
    <citation type="submission" date="2017-08" db="EMBL/GenBank/DDBJ databases">
        <authorList>
            <person name="Polle J.E."/>
            <person name="Barry K."/>
            <person name="Cushman J."/>
            <person name="Schmutz J."/>
            <person name="Tran D."/>
            <person name="Hathwaick L.T."/>
            <person name="Yim W.C."/>
            <person name="Jenkins J."/>
            <person name="Mckie-Krisberg Z.M."/>
            <person name="Prochnik S."/>
            <person name="Lindquist E."/>
            <person name="Dockter R.B."/>
            <person name="Adam C."/>
            <person name="Molina H."/>
            <person name="Bunkerborg J."/>
            <person name="Jin E."/>
            <person name="Buchheim M."/>
            <person name="Magnuson J."/>
        </authorList>
    </citation>
    <scope>NUCLEOTIDE SEQUENCE</scope>
    <source>
        <strain evidence="2">CCAP 19/18</strain>
    </source>
</reference>
<feature type="compositionally biased region" description="Gly residues" evidence="1">
    <location>
        <begin position="156"/>
        <end position="176"/>
    </location>
</feature>
<dbReference type="Proteomes" id="UP000815325">
    <property type="component" value="Unassembled WGS sequence"/>
</dbReference>
<feature type="region of interest" description="Disordered" evidence="1">
    <location>
        <begin position="333"/>
        <end position="441"/>
    </location>
</feature>
<comment type="caution">
    <text evidence="2">The sequence shown here is derived from an EMBL/GenBank/DDBJ whole genome shotgun (WGS) entry which is preliminary data.</text>
</comment>
<feature type="region of interest" description="Disordered" evidence="1">
    <location>
        <begin position="143"/>
        <end position="210"/>
    </location>
</feature>
<evidence type="ECO:0000313" key="2">
    <source>
        <dbReference type="EMBL" id="KAF5842979.1"/>
    </source>
</evidence>
<feature type="compositionally biased region" description="Low complexity" evidence="1">
    <location>
        <begin position="185"/>
        <end position="195"/>
    </location>
</feature>
<evidence type="ECO:0000256" key="1">
    <source>
        <dbReference type="SAM" id="MobiDB-lite"/>
    </source>
</evidence>
<feature type="compositionally biased region" description="Basic and acidic residues" evidence="1">
    <location>
        <begin position="398"/>
        <end position="413"/>
    </location>
</feature>
<feature type="compositionally biased region" description="Low complexity" evidence="1">
    <location>
        <begin position="372"/>
        <end position="384"/>
    </location>
</feature>
<evidence type="ECO:0000313" key="3">
    <source>
        <dbReference type="Proteomes" id="UP000815325"/>
    </source>
</evidence>
<protein>
    <submittedName>
        <fullName evidence="2">Uncharacterized protein</fullName>
    </submittedName>
</protein>
<accession>A0ABQ7H7Z9</accession>
<feature type="compositionally biased region" description="Pro residues" evidence="1">
    <location>
        <begin position="416"/>
        <end position="437"/>
    </location>
</feature>
<name>A0ABQ7H7Z9_DUNSA</name>
<feature type="non-terminal residue" evidence="2">
    <location>
        <position position="514"/>
    </location>
</feature>
<sequence length="514" mass="52319">MGMHDVLAGMLPKSTRLAHEQSLQQRRHTRHMPPHILKQVLSRALMEYPHQTVSYYPLEDAALVAAFAGAYERHTGPCLPVALTFSKYYMRSVAVAQAAAAPPEEGPTDPEAVRHAEQTAAAAAAAAAYEAYFAKVEGKHKRPPDAHVLFSEPGAAGKGSGAGAGGGEGMGDGADGGSDADEGEGAAAAAGATAGEAGGAGTLSDTAAGGRGEAGAELLMPDMVYRVEPGLLGKAEAGPDVRLQYLPTGHVLSTGPTLAPLTISKGPNTLVFTTSDHKGAGRQPKQLARARAAEMASGDPSANTADSKCAKRGLGWSKDASEEAYDGPILVATHRDGSGPIVSVTHKNRAPPPPPVLGPTPEELEAVRQQEEAAAAEKAAAEAAAKPKKGGKPSSGRGSKDKEAGGDKKKKEGPIQTPPESPAAPPLEPPPPPPPTEDPILAVTVEAVSGASLELTTEGVVLVKPPPGSRSLGSHPSMHRGVDVHGAPVAGGDLAPFMPQRPSLQAVTVQGALV</sequence>